<dbReference type="Gene3D" id="3.40.50.2300">
    <property type="match status" value="1"/>
</dbReference>
<proteinExistence type="predicted"/>
<name>A0A9X1SFR4_9BACT</name>
<dbReference type="GO" id="GO:0000976">
    <property type="term" value="F:transcription cis-regulatory region binding"/>
    <property type="evidence" value="ECO:0007669"/>
    <property type="project" value="TreeGrafter"/>
</dbReference>
<evidence type="ECO:0000259" key="9">
    <source>
        <dbReference type="PROSITE" id="PS51755"/>
    </source>
</evidence>
<dbReference type="PROSITE" id="PS51755">
    <property type="entry name" value="OMPR_PHOB"/>
    <property type="match status" value="1"/>
</dbReference>
<evidence type="ECO:0000256" key="1">
    <source>
        <dbReference type="ARBA" id="ARBA00022553"/>
    </source>
</evidence>
<keyword evidence="5" id="KW-0804">Transcription</keyword>
<dbReference type="SMART" id="SM00448">
    <property type="entry name" value="REC"/>
    <property type="match status" value="1"/>
</dbReference>
<keyword evidence="4 7" id="KW-0238">DNA-binding</keyword>
<dbReference type="FunFam" id="3.40.50.2300:FF:000001">
    <property type="entry name" value="DNA-binding response regulator PhoB"/>
    <property type="match status" value="1"/>
</dbReference>
<evidence type="ECO:0000313" key="11">
    <source>
        <dbReference type="Proteomes" id="UP001139103"/>
    </source>
</evidence>
<feature type="DNA-binding region" description="OmpR/PhoB-type" evidence="7">
    <location>
        <begin position="121"/>
        <end position="215"/>
    </location>
</feature>
<dbReference type="Pfam" id="PF00072">
    <property type="entry name" value="Response_reg"/>
    <property type="match status" value="1"/>
</dbReference>
<dbReference type="Gene3D" id="1.10.10.10">
    <property type="entry name" value="Winged helix-like DNA-binding domain superfamily/Winged helix DNA-binding domain"/>
    <property type="match status" value="1"/>
</dbReference>
<evidence type="ECO:0000256" key="7">
    <source>
        <dbReference type="PROSITE-ProRule" id="PRU01091"/>
    </source>
</evidence>
<dbReference type="CDD" id="cd00383">
    <property type="entry name" value="trans_reg_C"/>
    <property type="match status" value="1"/>
</dbReference>
<keyword evidence="3" id="KW-0805">Transcription regulation</keyword>
<keyword evidence="11" id="KW-1185">Reference proteome</keyword>
<dbReference type="AlphaFoldDB" id="A0A9X1SFR4"/>
<accession>A0A9X1SFR4</accession>
<dbReference type="InterPro" id="IPR001789">
    <property type="entry name" value="Sig_transdc_resp-reg_receiver"/>
</dbReference>
<dbReference type="GO" id="GO:0006355">
    <property type="term" value="P:regulation of DNA-templated transcription"/>
    <property type="evidence" value="ECO:0007669"/>
    <property type="project" value="InterPro"/>
</dbReference>
<dbReference type="RefSeq" id="WP_230218457.1">
    <property type="nucleotide sequence ID" value="NZ_JAJKFT010000004.1"/>
</dbReference>
<dbReference type="GO" id="GO:0000156">
    <property type="term" value="F:phosphorelay response regulator activity"/>
    <property type="evidence" value="ECO:0007669"/>
    <property type="project" value="TreeGrafter"/>
</dbReference>
<feature type="domain" description="OmpR/PhoB-type" evidence="9">
    <location>
        <begin position="121"/>
        <end position="215"/>
    </location>
</feature>
<dbReference type="PANTHER" id="PTHR48111:SF1">
    <property type="entry name" value="TWO-COMPONENT RESPONSE REGULATOR ORR33"/>
    <property type="match status" value="1"/>
</dbReference>
<dbReference type="SUPFAM" id="SSF52172">
    <property type="entry name" value="CheY-like"/>
    <property type="match status" value="1"/>
</dbReference>
<keyword evidence="2" id="KW-0902">Two-component regulatory system</keyword>
<dbReference type="InterPro" id="IPR039420">
    <property type="entry name" value="WalR-like"/>
</dbReference>
<evidence type="ECO:0000256" key="3">
    <source>
        <dbReference type="ARBA" id="ARBA00023015"/>
    </source>
</evidence>
<evidence type="ECO:0000256" key="6">
    <source>
        <dbReference type="PROSITE-ProRule" id="PRU00169"/>
    </source>
</evidence>
<keyword evidence="1 6" id="KW-0597">Phosphoprotein</keyword>
<dbReference type="Gene3D" id="6.10.250.690">
    <property type="match status" value="1"/>
</dbReference>
<reference evidence="10" key="1">
    <citation type="submission" date="2021-11" db="EMBL/GenBank/DDBJ databases">
        <title>Genome sequence.</title>
        <authorList>
            <person name="Sun Q."/>
        </authorList>
    </citation>
    <scope>NUCLEOTIDE SEQUENCE</scope>
    <source>
        <strain evidence="10">JC732</strain>
    </source>
</reference>
<dbReference type="GO" id="GO:0032993">
    <property type="term" value="C:protein-DNA complex"/>
    <property type="evidence" value="ECO:0007669"/>
    <property type="project" value="TreeGrafter"/>
</dbReference>
<dbReference type="InterPro" id="IPR036388">
    <property type="entry name" value="WH-like_DNA-bd_sf"/>
</dbReference>
<dbReference type="SMART" id="SM00862">
    <property type="entry name" value="Trans_reg_C"/>
    <property type="match status" value="1"/>
</dbReference>
<dbReference type="InterPro" id="IPR011006">
    <property type="entry name" value="CheY-like_superfamily"/>
</dbReference>
<dbReference type="InterPro" id="IPR001867">
    <property type="entry name" value="OmpR/PhoB-type_DNA-bd"/>
</dbReference>
<evidence type="ECO:0000259" key="8">
    <source>
        <dbReference type="PROSITE" id="PS50110"/>
    </source>
</evidence>
<dbReference type="EMBL" id="JAJKFT010000004">
    <property type="protein sequence ID" value="MCC9627791.1"/>
    <property type="molecule type" value="Genomic_DNA"/>
</dbReference>
<feature type="modified residue" description="4-aspartylphosphate" evidence="6">
    <location>
        <position position="49"/>
    </location>
</feature>
<evidence type="ECO:0000313" key="10">
    <source>
        <dbReference type="EMBL" id="MCC9627791.1"/>
    </source>
</evidence>
<comment type="caution">
    <text evidence="10">The sequence shown here is derived from an EMBL/GenBank/DDBJ whole genome shotgun (WGS) entry which is preliminary data.</text>
</comment>
<gene>
    <name evidence="10" type="ORF">LOC68_05240</name>
</gene>
<dbReference type="PROSITE" id="PS50110">
    <property type="entry name" value="RESPONSE_REGULATORY"/>
    <property type="match status" value="1"/>
</dbReference>
<dbReference type="Pfam" id="PF00486">
    <property type="entry name" value="Trans_reg_C"/>
    <property type="match status" value="1"/>
</dbReference>
<feature type="domain" description="Response regulatory" evidence="8">
    <location>
        <begin position="1"/>
        <end position="113"/>
    </location>
</feature>
<organism evidence="10 11">
    <name type="scientific">Blastopirellula sediminis</name>
    <dbReference type="NCBI Taxonomy" id="2894196"/>
    <lineage>
        <taxon>Bacteria</taxon>
        <taxon>Pseudomonadati</taxon>
        <taxon>Planctomycetota</taxon>
        <taxon>Planctomycetia</taxon>
        <taxon>Pirellulales</taxon>
        <taxon>Pirellulaceae</taxon>
        <taxon>Blastopirellula</taxon>
    </lineage>
</organism>
<evidence type="ECO:0000256" key="2">
    <source>
        <dbReference type="ARBA" id="ARBA00023012"/>
    </source>
</evidence>
<evidence type="ECO:0000256" key="4">
    <source>
        <dbReference type="ARBA" id="ARBA00023125"/>
    </source>
</evidence>
<sequence>MLIVEDDPDLLRGLSQALREENYAVDITSDGDDGLFKARSYDYDAIVLDVMLPGMSGFDLLRQLRTAKKTPVLLLTARDALQDRIQGLDEGADDYLVKPFELEELFARLRAIIRRSSGQASSVLTAGDVAVDTAAQTVTFQGELVTLSAREYRLVELLLRNQGALVSRTMIYEHLFDENHDSLSNLVDVYISRLRAKLGSDFITTRRGQGYIVDVAAAH</sequence>
<dbReference type="PANTHER" id="PTHR48111">
    <property type="entry name" value="REGULATOR OF RPOS"/>
    <property type="match status" value="1"/>
</dbReference>
<protein>
    <submittedName>
        <fullName evidence="10">Response regulator transcription factor</fullName>
    </submittedName>
</protein>
<evidence type="ECO:0000256" key="5">
    <source>
        <dbReference type="ARBA" id="ARBA00023163"/>
    </source>
</evidence>
<dbReference type="GO" id="GO:0005829">
    <property type="term" value="C:cytosol"/>
    <property type="evidence" value="ECO:0007669"/>
    <property type="project" value="TreeGrafter"/>
</dbReference>
<dbReference type="Proteomes" id="UP001139103">
    <property type="component" value="Unassembled WGS sequence"/>
</dbReference>